<evidence type="ECO:0000313" key="9">
    <source>
        <dbReference type="Proteomes" id="UP000500970"/>
    </source>
</evidence>
<feature type="domain" description="EamA" evidence="7">
    <location>
        <begin position="9"/>
        <end position="147"/>
    </location>
</feature>
<sequence>MSIRSASPALAAALLFGASTPLAKTLVEGVTPLLLAGLLYLGSGLGLGILLTLRRIGRLESPEAGRSWRIPRTDLPWLAGAIVAGGVLGPALLMLGLTQTSGASASLLLNIEGVFTAIIAWCVFKENADRQIVLGMIAIVLGGILLSWEPGGAALSSGALLIAGACLCWAVDNNLTRRVATHDAMLIAGLKGLAAGAVTTSLALLGGAEFPPFAMVGASLVVGFLGYGLSLTLFVLALRTLGTARTGAYFSVAPLFGVALSFILLPENPGPLFWPAAALMALGVWLHLRERHAHEHTHEPMEHSHRHVHDEHHQHAHSFAWDGVEPHAHPHRHEALTHTHLHYPDIHHRHRHGPGHGIRARKA</sequence>
<dbReference type="GO" id="GO:0016020">
    <property type="term" value="C:membrane"/>
    <property type="evidence" value="ECO:0007669"/>
    <property type="project" value="UniProtKB-SubCell"/>
</dbReference>
<dbReference type="InterPro" id="IPR000620">
    <property type="entry name" value="EamA_dom"/>
</dbReference>
<comment type="subcellular location">
    <subcellularLocation>
        <location evidence="1">Membrane</location>
        <topology evidence="1">Multi-pass membrane protein</topology>
    </subcellularLocation>
</comment>
<keyword evidence="9" id="KW-1185">Reference proteome</keyword>
<dbReference type="EMBL" id="CP053985">
    <property type="protein sequence ID" value="QKH38880.1"/>
    <property type="molecule type" value="Genomic_DNA"/>
</dbReference>
<evidence type="ECO:0000256" key="3">
    <source>
        <dbReference type="ARBA" id="ARBA00022692"/>
    </source>
</evidence>
<dbReference type="KEGG" id="apes:FOC84_29685"/>
<accession>A0A7D4I3A9</accession>
<dbReference type="InterPro" id="IPR037185">
    <property type="entry name" value="EmrE-like"/>
</dbReference>
<keyword evidence="5 6" id="KW-0472">Membrane</keyword>
<dbReference type="AlphaFoldDB" id="A0A7D4I3A9"/>
<dbReference type="RefSeq" id="WP_173148623.1">
    <property type="nucleotide sequence ID" value="NZ_CP053985.1"/>
</dbReference>
<feature type="transmembrane region" description="Helical" evidence="6">
    <location>
        <begin position="75"/>
        <end position="97"/>
    </location>
</feature>
<dbReference type="InterPro" id="IPR050638">
    <property type="entry name" value="AA-Vitamin_Transporters"/>
</dbReference>
<protein>
    <submittedName>
        <fullName evidence="8">EamA family transporter</fullName>
    </submittedName>
</protein>
<evidence type="ECO:0000256" key="1">
    <source>
        <dbReference type="ARBA" id="ARBA00004141"/>
    </source>
</evidence>
<dbReference type="PANTHER" id="PTHR32322">
    <property type="entry name" value="INNER MEMBRANE TRANSPORTER"/>
    <property type="match status" value="1"/>
</dbReference>
<dbReference type="SUPFAM" id="SSF103481">
    <property type="entry name" value="Multidrug resistance efflux transporter EmrE"/>
    <property type="match status" value="2"/>
</dbReference>
<feature type="transmembrane region" description="Helical" evidence="6">
    <location>
        <begin position="213"/>
        <end position="236"/>
    </location>
</feature>
<name>A0A7D4I3A9_9BURK</name>
<feature type="transmembrane region" description="Helical" evidence="6">
    <location>
        <begin position="154"/>
        <end position="172"/>
    </location>
</feature>
<evidence type="ECO:0000256" key="2">
    <source>
        <dbReference type="ARBA" id="ARBA00007362"/>
    </source>
</evidence>
<feature type="transmembrane region" description="Helical" evidence="6">
    <location>
        <begin position="248"/>
        <end position="266"/>
    </location>
</feature>
<feature type="transmembrane region" description="Helical" evidence="6">
    <location>
        <begin position="272"/>
        <end position="288"/>
    </location>
</feature>
<feature type="domain" description="EamA" evidence="7">
    <location>
        <begin position="157"/>
        <end position="286"/>
    </location>
</feature>
<evidence type="ECO:0000256" key="6">
    <source>
        <dbReference type="SAM" id="Phobius"/>
    </source>
</evidence>
<evidence type="ECO:0000259" key="7">
    <source>
        <dbReference type="Pfam" id="PF00892"/>
    </source>
</evidence>
<evidence type="ECO:0000256" key="4">
    <source>
        <dbReference type="ARBA" id="ARBA00022989"/>
    </source>
</evidence>
<proteinExistence type="inferred from homology"/>
<dbReference type="PANTHER" id="PTHR32322:SF2">
    <property type="entry name" value="EAMA DOMAIN-CONTAINING PROTEIN"/>
    <property type="match status" value="1"/>
</dbReference>
<dbReference type="Proteomes" id="UP000500970">
    <property type="component" value="Chromosome"/>
</dbReference>
<feature type="transmembrane region" description="Helical" evidence="6">
    <location>
        <begin position="131"/>
        <end position="148"/>
    </location>
</feature>
<gene>
    <name evidence="8" type="ORF">FOC84_29685</name>
</gene>
<keyword evidence="4 6" id="KW-1133">Transmembrane helix</keyword>
<feature type="transmembrane region" description="Helical" evidence="6">
    <location>
        <begin position="33"/>
        <end position="54"/>
    </location>
</feature>
<comment type="similarity">
    <text evidence="2">Belongs to the EamA transporter family.</text>
</comment>
<dbReference type="Pfam" id="PF00892">
    <property type="entry name" value="EamA"/>
    <property type="match status" value="2"/>
</dbReference>
<evidence type="ECO:0000256" key="5">
    <source>
        <dbReference type="ARBA" id="ARBA00023136"/>
    </source>
</evidence>
<keyword evidence="3 6" id="KW-0812">Transmembrane</keyword>
<organism evidence="8 9">
    <name type="scientific">Achromobacter pestifer</name>
    <dbReference type="NCBI Taxonomy" id="1353889"/>
    <lineage>
        <taxon>Bacteria</taxon>
        <taxon>Pseudomonadati</taxon>
        <taxon>Pseudomonadota</taxon>
        <taxon>Betaproteobacteria</taxon>
        <taxon>Burkholderiales</taxon>
        <taxon>Alcaligenaceae</taxon>
        <taxon>Achromobacter</taxon>
    </lineage>
</organism>
<feature type="transmembrane region" description="Helical" evidence="6">
    <location>
        <begin position="103"/>
        <end position="124"/>
    </location>
</feature>
<feature type="transmembrane region" description="Helical" evidence="6">
    <location>
        <begin position="184"/>
        <end position="207"/>
    </location>
</feature>
<reference evidence="8 9" key="1">
    <citation type="submission" date="2020-05" db="EMBL/GenBank/DDBJ databases">
        <title>FDA dAtabase for Regulatory Grade micrObial Sequences (FDA-ARGOS): Supporting development and validation of Infectious Disease Dx tests.</title>
        <authorList>
            <person name="Sproer C."/>
            <person name="Gronow S."/>
            <person name="Severitt S."/>
            <person name="Schroder I."/>
            <person name="Tallon L."/>
            <person name="Sadzewicz L."/>
            <person name="Zhao X."/>
            <person name="Vavikolanu K."/>
            <person name="Mehta A."/>
            <person name="Aluvathingal J."/>
            <person name="Nadendla S."/>
            <person name="Myers T."/>
            <person name="Yan Y."/>
            <person name="Sichtig H."/>
        </authorList>
    </citation>
    <scope>NUCLEOTIDE SEQUENCE [LARGE SCALE GENOMIC DNA]</scope>
    <source>
        <strain evidence="8 9">FDAARGOS_790</strain>
    </source>
</reference>
<evidence type="ECO:0000313" key="8">
    <source>
        <dbReference type="EMBL" id="QKH38880.1"/>
    </source>
</evidence>